<comment type="caution">
    <text evidence="6">The sequence shown here is derived from an EMBL/GenBank/DDBJ whole genome shotgun (WGS) entry which is preliminary data.</text>
</comment>
<accession>A0AAW0DMR8</accession>
<keyword evidence="4 5" id="KW-0472">Membrane</keyword>
<evidence type="ECO:0000256" key="3">
    <source>
        <dbReference type="ARBA" id="ARBA00022989"/>
    </source>
</evidence>
<dbReference type="Proteomes" id="UP001383192">
    <property type="component" value="Unassembled WGS sequence"/>
</dbReference>
<sequence>MSSSDGFALYHYVPSMPAAMVAAAVFGLSIGAHGWQIRRARTWYMVPLVISLFVEQIGYVVRIFSHRNNKDVIPYVTQLIAILIAPAFIAASIYMILRRLIDMLQGEQYSLIPAKWLTKIFVSGDIFIVGLLSAGGGMMASDDLRDTGERLIKAGLIVQLTWTGLFVVTTLIFHIRITRFPTPASTRHRAPMSWRTMLYVLYAANVLITVRTIFRLVQYIQGNDGTLVRRELYLYIFDGVFIAIAVTLFNVFHPSRVLAKQMDDKEYNSSTSSDAETYQMSPGV</sequence>
<dbReference type="Pfam" id="PF04479">
    <property type="entry name" value="RTA1"/>
    <property type="match status" value="1"/>
</dbReference>
<feature type="transmembrane region" description="Helical" evidence="5">
    <location>
        <begin position="43"/>
        <end position="64"/>
    </location>
</feature>
<keyword evidence="2 5" id="KW-0812">Transmembrane</keyword>
<gene>
    <name evidence="6" type="primary">RTA3_2</name>
    <name evidence="6" type="ORF">VNI00_003972</name>
</gene>
<feature type="transmembrane region" description="Helical" evidence="5">
    <location>
        <begin position="198"/>
        <end position="220"/>
    </location>
</feature>
<feature type="transmembrane region" description="Helical" evidence="5">
    <location>
        <begin position="76"/>
        <end position="97"/>
    </location>
</feature>
<reference evidence="6 7" key="1">
    <citation type="submission" date="2024-01" db="EMBL/GenBank/DDBJ databases">
        <title>A draft genome for a cacao thread blight-causing isolate of Paramarasmius palmivorus.</title>
        <authorList>
            <person name="Baruah I.K."/>
            <person name="Bukari Y."/>
            <person name="Amoako-Attah I."/>
            <person name="Meinhardt L.W."/>
            <person name="Bailey B.A."/>
            <person name="Cohen S.P."/>
        </authorList>
    </citation>
    <scope>NUCLEOTIDE SEQUENCE [LARGE SCALE GENOMIC DNA]</scope>
    <source>
        <strain evidence="6 7">GH-12</strain>
    </source>
</reference>
<dbReference type="EMBL" id="JAYKXP010000010">
    <property type="protein sequence ID" value="KAK7053346.1"/>
    <property type="molecule type" value="Genomic_DNA"/>
</dbReference>
<evidence type="ECO:0000256" key="2">
    <source>
        <dbReference type="ARBA" id="ARBA00022692"/>
    </source>
</evidence>
<feature type="transmembrane region" description="Helical" evidence="5">
    <location>
        <begin position="232"/>
        <end position="252"/>
    </location>
</feature>
<evidence type="ECO:0000313" key="6">
    <source>
        <dbReference type="EMBL" id="KAK7053346.1"/>
    </source>
</evidence>
<dbReference type="GO" id="GO:0016020">
    <property type="term" value="C:membrane"/>
    <property type="evidence" value="ECO:0007669"/>
    <property type="project" value="UniProtKB-SubCell"/>
</dbReference>
<dbReference type="PANTHER" id="PTHR31465">
    <property type="entry name" value="PROTEIN RTA1-RELATED"/>
    <property type="match status" value="1"/>
</dbReference>
<keyword evidence="3 5" id="KW-1133">Transmembrane helix</keyword>
<proteinExistence type="predicted"/>
<feature type="transmembrane region" description="Helical" evidence="5">
    <location>
        <begin position="156"/>
        <end position="177"/>
    </location>
</feature>
<dbReference type="PANTHER" id="PTHR31465:SF1">
    <property type="entry name" value="PROTEIN RTA1-RELATED"/>
    <property type="match status" value="1"/>
</dbReference>
<organism evidence="6 7">
    <name type="scientific">Paramarasmius palmivorus</name>
    <dbReference type="NCBI Taxonomy" id="297713"/>
    <lineage>
        <taxon>Eukaryota</taxon>
        <taxon>Fungi</taxon>
        <taxon>Dikarya</taxon>
        <taxon>Basidiomycota</taxon>
        <taxon>Agaricomycotina</taxon>
        <taxon>Agaricomycetes</taxon>
        <taxon>Agaricomycetidae</taxon>
        <taxon>Agaricales</taxon>
        <taxon>Marasmiineae</taxon>
        <taxon>Marasmiaceae</taxon>
        <taxon>Paramarasmius</taxon>
    </lineage>
</organism>
<keyword evidence="6" id="KW-0946">Virion</keyword>
<keyword evidence="6" id="KW-0261">Viral envelope protein</keyword>
<evidence type="ECO:0000256" key="1">
    <source>
        <dbReference type="ARBA" id="ARBA00004141"/>
    </source>
</evidence>
<evidence type="ECO:0000256" key="4">
    <source>
        <dbReference type="ARBA" id="ARBA00023136"/>
    </source>
</evidence>
<evidence type="ECO:0000256" key="5">
    <source>
        <dbReference type="SAM" id="Phobius"/>
    </source>
</evidence>
<keyword evidence="7" id="KW-1185">Reference proteome</keyword>
<feature type="transmembrane region" description="Helical" evidence="5">
    <location>
        <begin position="12"/>
        <end position="31"/>
    </location>
</feature>
<comment type="subcellular location">
    <subcellularLocation>
        <location evidence="1">Membrane</location>
        <topology evidence="1">Multi-pass membrane protein</topology>
    </subcellularLocation>
</comment>
<evidence type="ECO:0000313" key="7">
    <source>
        <dbReference type="Proteomes" id="UP001383192"/>
    </source>
</evidence>
<feature type="transmembrane region" description="Helical" evidence="5">
    <location>
        <begin position="117"/>
        <end position="136"/>
    </location>
</feature>
<dbReference type="InterPro" id="IPR007568">
    <property type="entry name" value="RTA1"/>
</dbReference>
<name>A0AAW0DMR8_9AGAR</name>
<dbReference type="AlphaFoldDB" id="A0AAW0DMR8"/>
<protein>
    <submittedName>
        <fullName evidence="6">Envelope glycoprotein</fullName>
    </submittedName>
</protein>